<dbReference type="InterPro" id="IPR028082">
    <property type="entry name" value="Peripla_BP_I"/>
</dbReference>
<dbReference type="InterPro" id="IPR028081">
    <property type="entry name" value="Leu-bd"/>
</dbReference>
<name>A0ABU1WUN0_9BURK</name>
<dbReference type="PROSITE" id="PS51257">
    <property type="entry name" value="PROKAR_LIPOPROTEIN"/>
    <property type="match status" value="1"/>
</dbReference>
<dbReference type="Gene3D" id="3.40.50.2300">
    <property type="match status" value="2"/>
</dbReference>
<organism evidence="5 6">
    <name type="scientific">Hydrogenophaga palleronii</name>
    <dbReference type="NCBI Taxonomy" id="65655"/>
    <lineage>
        <taxon>Bacteria</taxon>
        <taxon>Pseudomonadati</taxon>
        <taxon>Pseudomonadota</taxon>
        <taxon>Betaproteobacteria</taxon>
        <taxon>Burkholderiales</taxon>
        <taxon>Comamonadaceae</taxon>
        <taxon>Hydrogenophaga</taxon>
    </lineage>
</organism>
<dbReference type="Pfam" id="PF13458">
    <property type="entry name" value="Peripla_BP_6"/>
    <property type="match status" value="1"/>
</dbReference>
<evidence type="ECO:0000256" key="2">
    <source>
        <dbReference type="ARBA" id="ARBA00022729"/>
    </source>
</evidence>
<keyword evidence="2 3" id="KW-0732">Signal</keyword>
<evidence type="ECO:0000256" key="3">
    <source>
        <dbReference type="SAM" id="SignalP"/>
    </source>
</evidence>
<evidence type="ECO:0000259" key="4">
    <source>
        <dbReference type="Pfam" id="PF13458"/>
    </source>
</evidence>
<dbReference type="EMBL" id="JAVDWU010000016">
    <property type="protein sequence ID" value="MDR7153018.1"/>
    <property type="molecule type" value="Genomic_DNA"/>
</dbReference>
<comment type="caution">
    <text evidence="5">The sequence shown here is derived from an EMBL/GenBank/DDBJ whole genome shotgun (WGS) entry which is preliminary data.</text>
</comment>
<sequence>MKAAMDRRHFSHSLLASALVATGLLAGCSGVPDTIKIGVAQPLSGSLAELGQDLLNGVTLAVEELNKQGFKVDGKPVMLEVVSLDDKADPATGKAVAQQLVDAGVVAVIANLNSGVSIEAAPVYAAANVAQIAISTNPRYTELGFDTTLRMVANDNLQARAMGAYAAGLAGATRYAVLDEGTTYGKGLAEGAAKRLKELNKEVTVRQSFDGTTVAFDELAAQLKADKTNVVVSMLNDFQAIALLEALVKVGHTDVHLVGGDTIKTTAMIKAAGLINQISATSPVLNASEFGSGPKFVASYQERFKQPVAYGAHYSYDSTYVLAGAIRAAKSADRKKVLATLRSLEGYAPVTGTMRWDAKGEQSFGAVGIYQLRGDDWKLKSRSSNW</sequence>
<gene>
    <name evidence="5" type="ORF">J2W49_004997</name>
</gene>
<reference evidence="5 6" key="1">
    <citation type="submission" date="2023-07" db="EMBL/GenBank/DDBJ databases">
        <title>Sorghum-associated microbial communities from plants grown in Nebraska, USA.</title>
        <authorList>
            <person name="Schachtman D."/>
        </authorList>
    </citation>
    <scope>NUCLEOTIDE SEQUENCE [LARGE SCALE GENOMIC DNA]</scope>
    <source>
        <strain evidence="5 6">4249</strain>
    </source>
</reference>
<feature type="signal peptide" evidence="3">
    <location>
        <begin position="1"/>
        <end position="26"/>
    </location>
</feature>
<evidence type="ECO:0000313" key="5">
    <source>
        <dbReference type="EMBL" id="MDR7153018.1"/>
    </source>
</evidence>
<dbReference type="PANTHER" id="PTHR47151">
    <property type="entry name" value="LEU/ILE/VAL-BINDING ABC TRANSPORTER SUBUNIT"/>
    <property type="match status" value="1"/>
</dbReference>
<comment type="similarity">
    <text evidence="1">Belongs to the leucine-binding protein family.</text>
</comment>
<dbReference type="CDD" id="cd06342">
    <property type="entry name" value="PBP1_ABC_LIVBP-like"/>
    <property type="match status" value="1"/>
</dbReference>
<protein>
    <submittedName>
        <fullName evidence="5">Branched-chain amino acid transport system substrate-binding protein</fullName>
    </submittedName>
</protein>
<accession>A0ABU1WUN0</accession>
<evidence type="ECO:0000256" key="1">
    <source>
        <dbReference type="ARBA" id="ARBA00010062"/>
    </source>
</evidence>
<evidence type="ECO:0000313" key="6">
    <source>
        <dbReference type="Proteomes" id="UP001265700"/>
    </source>
</evidence>
<feature type="chain" id="PRO_5045291617" evidence="3">
    <location>
        <begin position="27"/>
        <end position="386"/>
    </location>
</feature>
<feature type="domain" description="Leucine-binding protein" evidence="4">
    <location>
        <begin position="34"/>
        <end position="373"/>
    </location>
</feature>
<dbReference type="Proteomes" id="UP001265700">
    <property type="component" value="Unassembled WGS sequence"/>
</dbReference>
<dbReference type="SUPFAM" id="SSF53822">
    <property type="entry name" value="Periplasmic binding protein-like I"/>
    <property type="match status" value="1"/>
</dbReference>
<proteinExistence type="inferred from homology"/>
<dbReference type="RefSeq" id="WP_310322341.1">
    <property type="nucleotide sequence ID" value="NZ_JAVDWU010000016.1"/>
</dbReference>
<keyword evidence="6" id="KW-1185">Reference proteome</keyword>
<dbReference type="PANTHER" id="PTHR47151:SF2">
    <property type="entry name" value="AMINO ACID BINDING PROTEIN"/>
    <property type="match status" value="1"/>
</dbReference>